<dbReference type="PANTHER" id="PTHR44943">
    <property type="entry name" value="CELLULOSE SYNTHASE OPERON PROTEIN C"/>
    <property type="match status" value="1"/>
</dbReference>
<dbReference type="Pfam" id="PF00515">
    <property type="entry name" value="TPR_1"/>
    <property type="match status" value="3"/>
</dbReference>
<dbReference type="AlphaFoldDB" id="A0A4E0Q0D0"/>
<evidence type="ECO:0000256" key="1">
    <source>
        <dbReference type="ARBA" id="ARBA00022737"/>
    </source>
</evidence>
<dbReference type="InterPro" id="IPR051685">
    <property type="entry name" value="Ycf3/AcsC/BcsC/TPR_MFPF"/>
</dbReference>
<keyword evidence="5" id="KW-1185">Reference proteome</keyword>
<comment type="caution">
    <text evidence="4">The sequence shown here is derived from an EMBL/GenBank/DDBJ whole genome shotgun (WGS) entry which is preliminary data.</text>
</comment>
<dbReference type="Proteomes" id="UP000297295">
    <property type="component" value="Unassembled WGS sequence"/>
</dbReference>
<dbReference type="PANTHER" id="PTHR44943:SF8">
    <property type="entry name" value="TPR REPEAT-CONTAINING PROTEIN MJ0263"/>
    <property type="match status" value="1"/>
</dbReference>
<protein>
    <submittedName>
        <fullName evidence="4">Uncharacterized protein</fullName>
    </submittedName>
</protein>
<dbReference type="SMART" id="SM00028">
    <property type="entry name" value="TPR"/>
    <property type="match status" value="4"/>
</dbReference>
<evidence type="ECO:0000313" key="4">
    <source>
        <dbReference type="EMBL" id="TGC11477.1"/>
    </source>
</evidence>
<dbReference type="PROSITE" id="PS50005">
    <property type="entry name" value="TPR"/>
    <property type="match status" value="3"/>
</dbReference>
<dbReference type="Gene3D" id="1.25.40.10">
    <property type="entry name" value="Tetratricopeptide repeat domain"/>
    <property type="match status" value="1"/>
</dbReference>
<dbReference type="Pfam" id="PF13181">
    <property type="entry name" value="TPR_8"/>
    <property type="match status" value="1"/>
</dbReference>
<dbReference type="EMBL" id="PGGK01000001">
    <property type="protein sequence ID" value="TGC11477.1"/>
    <property type="molecule type" value="Genomic_DNA"/>
</dbReference>
<dbReference type="PROSITE" id="PS50293">
    <property type="entry name" value="TPR_REGION"/>
    <property type="match status" value="2"/>
</dbReference>
<proteinExistence type="predicted"/>
<dbReference type="SUPFAM" id="SSF48452">
    <property type="entry name" value="TPR-like"/>
    <property type="match status" value="1"/>
</dbReference>
<dbReference type="InterPro" id="IPR011990">
    <property type="entry name" value="TPR-like_helical_dom_sf"/>
</dbReference>
<keyword evidence="1" id="KW-0677">Repeat</keyword>
<sequence>MGHMHRRILKWQWHIPESNMVRHSVVVISELVGGMEYDTPEEWFKLAFEAEYPEEKIEYFDLILECETRNPELWSDEAIALIWNNKGIAYTFMGMYRESLECFEISLDLNKNDIDVWYNTGVTLFQLGRFEEAIKCYNRILTIDSRNDNAWINMGDVLEYMGRHNEAIECYSKVHKEIELDSKFAIVWNKKGLVYFGIGLYEDAAECFSKVLNIDPENTEAIEHLRIAMEEVKKKNNRLIRA</sequence>
<evidence type="ECO:0000256" key="3">
    <source>
        <dbReference type="PROSITE-ProRule" id="PRU00339"/>
    </source>
</evidence>
<evidence type="ECO:0000313" key="5">
    <source>
        <dbReference type="Proteomes" id="UP000297295"/>
    </source>
</evidence>
<evidence type="ECO:0000256" key="2">
    <source>
        <dbReference type="ARBA" id="ARBA00022803"/>
    </source>
</evidence>
<keyword evidence="2 3" id="KW-0802">TPR repeat</keyword>
<accession>A0A4E0Q0D0</accession>
<gene>
    <name evidence="4" type="ORF">CUN85_00965</name>
</gene>
<feature type="repeat" description="TPR" evidence="3">
    <location>
        <begin position="80"/>
        <end position="113"/>
    </location>
</feature>
<name>A0A4E0Q0D0_9EURY</name>
<dbReference type="InterPro" id="IPR019734">
    <property type="entry name" value="TPR_rpt"/>
</dbReference>
<reference evidence="4 5" key="1">
    <citation type="submission" date="2017-11" db="EMBL/GenBank/DDBJ databases">
        <title>Isolation and Characterization of Methanogenic Archaea from Saline Meromictic Lake at Siberia.</title>
        <authorList>
            <person name="Shen Y."/>
            <person name="Huang H.-H."/>
            <person name="Lai M.-C."/>
            <person name="Chen S.-C."/>
        </authorList>
    </citation>
    <scope>NUCLEOTIDE SEQUENCE [LARGE SCALE GENOMIC DNA]</scope>
    <source>
        <strain evidence="4 5">SY-01</strain>
    </source>
</reference>
<feature type="repeat" description="TPR" evidence="3">
    <location>
        <begin position="114"/>
        <end position="147"/>
    </location>
</feature>
<organism evidence="4 5">
    <name type="scientific">Methanolobus halotolerans</name>
    <dbReference type="NCBI Taxonomy" id="2052935"/>
    <lineage>
        <taxon>Archaea</taxon>
        <taxon>Methanobacteriati</taxon>
        <taxon>Methanobacteriota</taxon>
        <taxon>Stenosarchaea group</taxon>
        <taxon>Methanomicrobia</taxon>
        <taxon>Methanosarcinales</taxon>
        <taxon>Methanosarcinaceae</taxon>
        <taxon>Methanolobus</taxon>
    </lineage>
</organism>
<feature type="repeat" description="TPR" evidence="3">
    <location>
        <begin position="185"/>
        <end position="218"/>
    </location>
</feature>